<dbReference type="EMBL" id="VYQE01000004">
    <property type="protein sequence ID" value="KAA9006802.1"/>
    <property type="molecule type" value="Genomic_DNA"/>
</dbReference>
<evidence type="ECO:0000256" key="1">
    <source>
        <dbReference type="SAM" id="MobiDB-lite"/>
    </source>
</evidence>
<gene>
    <name evidence="3" type="ORF">F3S47_13565</name>
</gene>
<dbReference type="InterPro" id="IPR000014">
    <property type="entry name" value="PAS"/>
</dbReference>
<dbReference type="RefSeq" id="WP_150445820.1">
    <property type="nucleotide sequence ID" value="NZ_VYQE01000004.1"/>
</dbReference>
<feature type="domain" description="PAS" evidence="2">
    <location>
        <begin position="386"/>
        <end position="454"/>
    </location>
</feature>
<dbReference type="SMART" id="SM00091">
    <property type="entry name" value="PAS"/>
    <property type="match status" value="2"/>
</dbReference>
<feature type="region of interest" description="Disordered" evidence="1">
    <location>
        <begin position="501"/>
        <end position="522"/>
    </location>
</feature>
<name>A0A5J5GGC0_9RHOB</name>
<evidence type="ECO:0000313" key="3">
    <source>
        <dbReference type="EMBL" id="KAA9006802.1"/>
    </source>
</evidence>
<proteinExistence type="predicted"/>
<evidence type="ECO:0000259" key="2">
    <source>
        <dbReference type="SMART" id="SM00091"/>
    </source>
</evidence>
<dbReference type="SUPFAM" id="SSF55785">
    <property type="entry name" value="PYP-like sensor domain (PAS domain)"/>
    <property type="match status" value="2"/>
</dbReference>
<feature type="domain" description="PAS" evidence="2">
    <location>
        <begin position="256"/>
        <end position="323"/>
    </location>
</feature>
<reference evidence="3 4" key="1">
    <citation type="submission" date="2019-09" db="EMBL/GenBank/DDBJ databases">
        <authorList>
            <person name="Park J.-S."/>
            <person name="Choi H.-J."/>
        </authorList>
    </citation>
    <scope>NUCLEOTIDE SEQUENCE [LARGE SCALE GENOMIC DNA]</scope>
    <source>
        <strain evidence="3 4">176SS1-4</strain>
    </source>
</reference>
<dbReference type="Proteomes" id="UP000326554">
    <property type="component" value="Unassembled WGS sequence"/>
</dbReference>
<accession>A0A5J5GGC0</accession>
<keyword evidence="4" id="KW-1185">Reference proteome</keyword>
<protein>
    <submittedName>
        <fullName evidence="3">PAS domain-containing protein</fullName>
    </submittedName>
</protein>
<dbReference type="AlphaFoldDB" id="A0A5J5GGC0"/>
<evidence type="ECO:0000313" key="4">
    <source>
        <dbReference type="Proteomes" id="UP000326554"/>
    </source>
</evidence>
<dbReference type="Pfam" id="PF12860">
    <property type="entry name" value="PAS_7"/>
    <property type="match status" value="1"/>
</dbReference>
<dbReference type="InterPro" id="IPR035965">
    <property type="entry name" value="PAS-like_dom_sf"/>
</dbReference>
<comment type="caution">
    <text evidence="3">The sequence shown here is derived from an EMBL/GenBank/DDBJ whole genome shotgun (WGS) entry which is preliminary data.</text>
</comment>
<organism evidence="3 4">
    <name type="scientific">Histidinibacterium aquaticum</name>
    <dbReference type="NCBI Taxonomy" id="2613962"/>
    <lineage>
        <taxon>Bacteria</taxon>
        <taxon>Pseudomonadati</taxon>
        <taxon>Pseudomonadota</taxon>
        <taxon>Alphaproteobacteria</taxon>
        <taxon>Rhodobacterales</taxon>
        <taxon>Paracoccaceae</taxon>
        <taxon>Histidinibacterium</taxon>
    </lineage>
</organism>
<sequence length="522" mass="57409">MTSTLAAALVPVAISLLAVVTVLLARRTPTTPRQLLREAEGTMTFLLDGDRLEDATPTARRLLEDGATPPDREDLVRMLTPAFPRLRAVLDDIESDGATRLVAEDRTSSLEVEYWDGFVRLTLHQDDGTVTGPSTGAARDAELDTLRAIAEDAPQLIWSEDESGAITWANGAYLELDRHHSHGAERWPPGRIFGALDTPDPGTGRLHRRLAGPATEGERADWYDVTTVRRPAGTVHFAVDADAVVKAEEAQRGFVQTLSKTFADLATGLAIFDRDRRLVMFNPALMELTALPVDFLATQPRIHAFLDRLREQRMLPEPRDYRSWREEIVALESEAANGRYCETWALPDGQIYRVTGRPHPDGAIAFLIEDITAEMSLTRRFRTQIDTSTAILDSLDEAIAVFSPSGVLTLANRAYDSFWPHREEADAGAGVPIGDLRLRDELERWKIACVPTDVWRDIRNGAMVAEDRRPWTAALRRDDGRQVTVRVQPLPAGATMVGFSSPAAAAGPQPVPHATGPVALSG</sequence>